<dbReference type="CDD" id="cd03443">
    <property type="entry name" value="PaaI_thioesterase"/>
    <property type="match status" value="1"/>
</dbReference>
<comment type="caution">
    <text evidence="4">The sequence shown here is derived from an EMBL/GenBank/DDBJ whole genome shotgun (WGS) entry which is preliminary data.</text>
</comment>
<dbReference type="InterPro" id="IPR029069">
    <property type="entry name" value="HotDog_dom_sf"/>
</dbReference>
<organism evidence="4 5">
    <name type="scientific">Sagittula salina</name>
    <dbReference type="NCBI Taxonomy" id="2820268"/>
    <lineage>
        <taxon>Bacteria</taxon>
        <taxon>Pseudomonadati</taxon>
        <taxon>Pseudomonadota</taxon>
        <taxon>Alphaproteobacteria</taxon>
        <taxon>Rhodobacterales</taxon>
        <taxon>Roseobacteraceae</taxon>
        <taxon>Sagittula</taxon>
    </lineage>
</organism>
<evidence type="ECO:0000259" key="3">
    <source>
        <dbReference type="Pfam" id="PF03061"/>
    </source>
</evidence>
<dbReference type="PANTHER" id="PTHR21660">
    <property type="entry name" value="THIOESTERASE SUPERFAMILY MEMBER-RELATED"/>
    <property type="match status" value="1"/>
</dbReference>
<feature type="domain" description="Thioesterase" evidence="3">
    <location>
        <begin position="59"/>
        <end position="133"/>
    </location>
</feature>
<dbReference type="Pfam" id="PF03061">
    <property type="entry name" value="4HBT"/>
    <property type="match status" value="1"/>
</dbReference>
<keyword evidence="2" id="KW-0378">Hydrolase</keyword>
<evidence type="ECO:0000256" key="1">
    <source>
        <dbReference type="ARBA" id="ARBA00008324"/>
    </source>
</evidence>
<sequence length="145" mass="15500">MVAPKPPETVMRDPATAQTILKENFAPWVQGLQPTVAEISPEGCTLDIPVTPDIARVGGIVCGQALVTLADTAMVLACIGHMGEFQPVATTNLETRFLAAARGERIRCQARILKAGRALFFAEATLMAEPDRRTVALASATLFRP</sequence>
<proteinExistence type="inferred from homology"/>
<evidence type="ECO:0000313" key="5">
    <source>
        <dbReference type="Proteomes" id="UP000675940"/>
    </source>
</evidence>
<keyword evidence="5" id="KW-1185">Reference proteome</keyword>
<comment type="similarity">
    <text evidence="1">Belongs to the thioesterase PaaI family.</text>
</comment>
<dbReference type="Proteomes" id="UP000675940">
    <property type="component" value="Unassembled WGS sequence"/>
</dbReference>
<dbReference type="InterPro" id="IPR006683">
    <property type="entry name" value="Thioestr_dom"/>
</dbReference>
<dbReference type="PANTHER" id="PTHR21660:SF1">
    <property type="entry name" value="ACYL-COENZYME A THIOESTERASE 13"/>
    <property type="match status" value="1"/>
</dbReference>
<dbReference type="AlphaFoldDB" id="A0A940MRC4"/>
<dbReference type="EMBL" id="JAGISH010000007">
    <property type="protein sequence ID" value="MBP0483391.1"/>
    <property type="molecule type" value="Genomic_DNA"/>
</dbReference>
<accession>A0A940MRC4</accession>
<gene>
    <name evidence="4" type="ORF">J5474_12925</name>
</gene>
<evidence type="ECO:0000313" key="4">
    <source>
        <dbReference type="EMBL" id="MBP0483391.1"/>
    </source>
</evidence>
<reference evidence="4" key="1">
    <citation type="submission" date="2021-03" db="EMBL/GenBank/DDBJ databases">
        <title>Sagittula salina sp. nov. strain M10.9X isolated from the marine waste.</title>
        <authorList>
            <person name="Satari L."/>
            <person name="Molina-Menor E."/>
            <person name="Vidal-Verdu A."/>
            <person name="Pascual J."/>
            <person name="Pereto J."/>
            <person name="Porcar M."/>
        </authorList>
    </citation>
    <scope>NUCLEOTIDE SEQUENCE</scope>
    <source>
        <strain evidence="4">M10.9X</strain>
    </source>
</reference>
<dbReference type="Gene3D" id="3.10.129.10">
    <property type="entry name" value="Hotdog Thioesterase"/>
    <property type="match status" value="1"/>
</dbReference>
<dbReference type="InterPro" id="IPR039298">
    <property type="entry name" value="ACOT13"/>
</dbReference>
<name>A0A940MRC4_9RHOB</name>
<evidence type="ECO:0000256" key="2">
    <source>
        <dbReference type="ARBA" id="ARBA00022801"/>
    </source>
</evidence>
<dbReference type="GO" id="GO:0047617">
    <property type="term" value="F:fatty acyl-CoA hydrolase activity"/>
    <property type="evidence" value="ECO:0007669"/>
    <property type="project" value="InterPro"/>
</dbReference>
<dbReference type="SUPFAM" id="SSF54637">
    <property type="entry name" value="Thioesterase/thiol ester dehydrase-isomerase"/>
    <property type="match status" value="1"/>
</dbReference>
<protein>
    <submittedName>
        <fullName evidence="4">PaaI family thioesterase</fullName>
    </submittedName>
</protein>